<keyword evidence="1" id="KW-0862">Zinc</keyword>
<keyword evidence="5" id="KW-1185">Reference proteome</keyword>
<reference evidence="6" key="1">
    <citation type="submission" date="2016-06" db="UniProtKB">
        <authorList>
            <consortium name="WormBaseParasite"/>
        </authorList>
    </citation>
    <scope>IDENTIFICATION</scope>
</reference>
<evidence type="ECO:0000313" key="4">
    <source>
        <dbReference type="EMBL" id="VDM02548.1"/>
    </source>
</evidence>
<dbReference type="Proteomes" id="UP000275846">
    <property type="component" value="Unassembled WGS sequence"/>
</dbReference>
<keyword evidence="1" id="KW-0479">Metal-binding</keyword>
<dbReference type="InterPro" id="IPR013087">
    <property type="entry name" value="Znf_C2H2_type"/>
</dbReference>
<sequence>MSNSFLCLVYSEYCLRQHEEKCKACMNRTNVREPERKRETCPVPFKKPLCLSVLVTVKSSSAAAGENINSEHFPVEDGEARRTLSELDEKGPGGATTAISLSGTLDEEEEEETECTDKDTEAGQCAGTTTESQALKVVVCKLCRISFRNSEFLQRHERTSTQHAKKLPGLFRVDSPGLRSVKACRQDDGLVNLQFGVQVNTVEIPHGGMQSTEGLTGFGDPLGNLVIDSHVARKRAS</sequence>
<gene>
    <name evidence="4" type="ORF">SSLN_LOCUS16162</name>
</gene>
<keyword evidence="1" id="KW-0863">Zinc-finger</keyword>
<proteinExistence type="predicted"/>
<feature type="region of interest" description="Disordered" evidence="2">
    <location>
        <begin position="83"/>
        <end position="121"/>
    </location>
</feature>
<organism evidence="6">
    <name type="scientific">Schistocephalus solidus</name>
    <name type="common">Tapeworm</name>
    <dbReference type="NCBI Taxonomy" id="70667"/>
    <lineage>
        <taxon>Eukaryota</taxon>
        <taxon>Metazoa</taxon>
        <taxon>Spiralia</taxon>
        <taxon>Lophotrochozoa</taxon>
        <taxon>Platyhelminthes</taxon>
        <taxon>Cestoda</taxon>
        <taxon>Eucestoda</taxon>
        <taxon>Diphyllobothriidea</taxon>
        <taxon>Diphyllobothriidae</taxon>
        <taxon>Schistocephalus</taxon>
    </lineage>
</organism>
<accession>A0A183TI64</accession>
<dbReference type="EMBL" id="UYSU01040743">
    <property type="protein sequence ID" value="VDM02548.1"/>
    <property type="molecule type" value="Genomic_DNA"/>
</dbReference>
<evidence type="ECO:0000313" key="6">
    <source>
        <dbReference type="WBParaSite" id="SSLN_0001677401-mRNA-1"/>
    </source>
</evidence>
<dbReference type="GO" id="GO:0008270">
    <property type="term" value="F:zinc ion binding"/>
    <property type="evidence" value="ECO:0007669"/>
    <property type="project" value="UniProtKB-KW"/>
</dbReference>
<name>A0A183TI64_SCHSO</name>
<dbReference type="PROSITE" id="PS50157">
    <property type="entry name" value="ZINC_FINGER_C2H2_2"/>
    <property type="match status" value="1"/>
</dbReference>
<dbReference type="AlphaFoldDB" id="A0A183TI64"/>
<feature type="domain" description="C2H2-type" evidence="3">
    <location>
        <begin position="138"/>
        <end position="168"/>
    </location>
</feature>
<evidence type="ECO:0000256" key="1">
    <source>
        <dbReference type="PROSITE-ProRule" id="PRU00042"/>
    </source>
</evidence>
<evidence type="ECO:0000313" key="5">
    <source>
        <dbReference type="Proteomes" id="UP000275846"/>
    </source>
</evidence>
<dbReference type="WBParaSite" id="SSLN_0001677401-mRNA-1">
    <property type="protein sequence ID" value="SSLN_0001677401-mRNA-1"/>
    <property type="gene ID" value="SSLN_0001677401"/>
</dbReference>
<evidence type="ECO:0000256" key="2">
    <source>
        <dbReference type="SAM" id="MobiDB-lite"/>
    </source>
</evidence>
<feature type="compositionally biased region" description="Acidic residues" evidence="2">
    <location>
        <begin position="105"/>
        <end position="114"/>
    </location>
</feature>
<reference evidence="4 5" key="2">
    <citation type="submission" date="2018-11" db="EMBL/GenBank/DDBJ databases">
        <authorList>
            <consortium name="Pathogen Informatics"/>
        </authorList>
    </citation>
    <scope>NUCLEOTIDE SEQUENCE [LARGE SCALE GENOMIC DNA]</scope>
    <source>
        <strain evidence="4 5">NST_G2</strain>
    </source>
</reference>
<evidence type="ECO:0000259" key="3">
    <source>
        <dbReference type="PROSITE" id="PS50157"/>
    </source>
</evidence>
<protein>
    <submittedName>
        <fullName evidence="6">C2H2-type domain-containing protein</fullName>
    </submittedName>
</protein>